<sequence>MSALAIVLLVGVVVVRGESPVGDTTLAAPPTTGPTPSASPAPPDVDAVELTANGVPLLRLGAAPGTGVEVPPGDGPDPRPPALRHCDFAYLSGIDATTTGTTTGPESAVLRLGSRHSVTAWTVGGRVEGLTVQAWDRPEAPDPVLATWLGVTIGSPMSDAAALPGARTERVRPWPEQPAVTVVRVPLRGGGTELVVGDATPFEDSDSPDDVPARGRVSRLVLQTATGRSCAEESAVWESTRPAGDAPVTVTDVGVDGIRPGADATALVAAGVLDDAGEAFDSCEQRESAAHPGVRALVRDGTVVRVFLPDPVEVAGTRLSGLTLRELLESPVADLVSADPGVPGQSLGEGGTSWGQPVYLHVADGVVLEASLQPGWRPVNGLGSSLAGGPLRLQAGTLVDDDPYSVDC</sequence>
<evidence type="ECO:0000313" key="2">
    <source>
        <dbReference type="EMBL" id="MFC5379761.1"/>
    </source>
</evidence>
<dbReference type="EMBL" id="JBHSLD010000004">
    <property type="protein sequence ID" value="MFC5379761.1"/>
    <property type="molecule type" value="Genomic_DNA"/>
</dbReference>
<evidence type="ECO:0000256" key="1">
    <source>
        <dbReference type="SAM" id="MobiDB-lite"/>
    </source>
</evidence>
<comment type="caution">
    <text evidence="2">The sequence shown here is derived from an EMBL/GenBank/DDBJ whole genome shotgun (WGS) entry which is preliminary data.</text>
</comment>
<evidence type="ECO:0000313" key="3">
    <source>
        <dbReference type="Proteomes" id="UP001596122"/>
    </source>
</evidence>
<accession>A0ABW0GMR0</accession>
<name>A0ABW0GMR0_9MICO</name>
<feature type="compositionally biased region" description="Pro residues" evidence="1">
    <location>
        <begin position="31"/>
        <end position="43"/>
    </location>
</feature>
<gene>
    <name evidence="2" type="ORF">ACFPJ6_03050</name>
</gene>
<dbReference type="RefSeq" id="WP_340268987.1">
    <property type="nucleotide sequence ID" value="NZ_JBBEOG010000003.1"/>
</dbReference>
<keyword evidence="3" id="KW-1185">Reference proteome</keyword>
<reference evidence="3" key="1">
    <citation type="journal article" date="2019" name="Int. J. Syst. Evol. Microbiol.">
        <title>The Global Catalogue of Microorganisms (GCM) 10K type strain sequencing project: providing services to taxonomists for standard genome sequencing and annotation.</title>
        <authorList>
            <consortium name="The Broad Institute Genomics Platform"/>
            <consortium name="The Broad Institute Genome Sequencing Center for Infectious Disease"/>
            <person name="Wu L."/>
            <person name="Ma J."/>
        </authorList>
    </citation>
    <scope>NUCLEOTIDE SEQUENCE [LARGE SCALE GENOMIC DNA]</scope>
    <source>
        <strain evidence="3">CCUG 43114</strain>
    </source>
</reference>
<organism evidence="2 3">
    <name type="scientific">Aquipuribacter nitratireducens</name>
    <dbReference type="NCBI Taxonomy" id="650104"/>
    <lineage>
        <taxon>Bacteria</taxon>
        <taxon>Bacillati</taxon>
        <taxon>Actinomycetota</taxon>
        <taxon>Actinomycetes</taxon>
        <taxon>Micrococcales</taxon>
        <taxon>Intrasporangiaceae</taxon>
        <taxon>Aquipuribacter</taxon>
    </lineage>
</organism>
<proteinExistence type="predicted"/>
<dbReference type="Proteomes" id="UP001596122">
    <property type="component" value="Unassembled WGS sequence"/>
</dbReference>
<feature type="region of interest" description="Disordered" evidence="1">
    <location>
        <begin position="20"/>
        <end position="47"/>
    </location>
</feature>
<protein>
    <submittedName>
        <fullName evidence="2">Uncharacterized protein</fullName>
    </submittedName>
</protein>